<evidence type="ECO:0000259" key="4">
    <source>
        <dbReference type="PROSITE" id="PS50002"/>
    </source>
</evidence>
<dbReference type="Gene3D" id="2.30.30.40">
    <property type="entry name" value="SH3 Domains"/>
    <property type="match status" value="1"/>
</dbReference>
<dbReference type="AlphaFoldDB" id="A0A507ER86"/>
<dbReference type="OrthoDB" id="5595608at2759"/>
<dbReference type="Gene3D" id="2.60.40.640">
    <property type="match status" value="1"/>
</dbReference>
<feature type="domain" description="SH3" evidence="4">
    <location>
        <begin position="737"/>
        <end position="799"/>
    </location>
</feature>
<evidence type="ECO:0000256" key="2">
    <source>
        <dbReference type="PROSITE-ProRule" id="PRU00192"/>
    </source>
</evidence>
<dbReference type="PROSITE" id="PS50002">
    <property type="entry name" value="SH3"/>
    <property type="match status" value="1"/>
</dbReference>
<keyword evidence="1 2" id="KW-0728">SH3 domain</keyword>
<feature type="compositionally biased region" description="Polar residues" evidence="3">
    <location>
        <begin position="525"/>
        <end position="542"/>
    </location>
</feature>
<gene>
    <name evidence="5" type="ORF">CcCBS67573_g08018</name>
</gene>
<organism evidence="5 6">
    <name type="scientific">Chytriomyces confervae</name>
    <dbReference type="NCBI Taxonomy" id="246404"/>
    <lineage>
        <taxon>Eukaryota</taxon>
        <taxon>Fungi</taxon>
        <taxon>Fungi incertae sedis</taxon>
        <taxon>Chytridiomycota</taxon>
        <taxon>Chytridiomycota incertae sedis</taxon>
        <taxon>Chytridiomycetes</taxon>
        <taxon>Chytridiales</taxon>
        <taxon>Chytriomycetaceae</taxon>
        <taxon>Chytriomyces</taxon>
    </lineage>
</organism>
<dbReference type="InterPro" id="IPR001452">
    <property type="entry name" value="SH3_domain"/>
</dbReference>
<dbReference type="InterPro" id="IPR036028">
    <property type="entry name" value="SH3-like_dom_sf"/>
</dbReference>
<dbReference type="SUPFAM" id="SSF50044">
    <property type="entry name" value="SH3-domain"/>
    <property type="match status" value="1"/>
</dbReference>
<dbReference type="CDD" id="cd00174">
    <property type="entry name" value="SH3"/>
    <property type="match status" value="1"/>
</dbReference>
<feature type="region of interest" description="Disordered" evidence="3">
    <location>
        <begin position="645"/>
        <end position="664"/>
    </location>
</feature>
<dbReference type="SMART" id="SM00326">
    <property type="entry name" value="SH3"/>
    <property type="match status" value="1"/>
</dbReference>
<feature type="region of interest" description="Disordered" evidence="3">
    <location>
        <begin position="522"/>
        <end position="558"/>
    </location>
</feature>
<feature type="compositionally biased region" description="Polar residues" evidence="3">
    <location>
        <begin position="443"/>
        <end position="453"/>
    </location>
</feature>
<dbReference type="EMBL" id="QEAP01000470">
    <property type="protein sequence ID" value="TPX65800.1"/>
    <property type="molecule type" value="Genomic_DNA"/>
</dbReference>
<comment type="caution">
    <text evidence="5">The sequence shown here is derived from an EMBL/GenBank/DDBJ whole genome shotgun (WGS) entry which is preliminary data.</text>
</comment>
<evidence type="ECO:0000256" key="3">
    <source>
        <dbReference type="SAM" id="MobiDB-lite"/>
    </source>
</evidence>
<evidence type="ECO:0000256" key="1">
    <source>
        <dbReference type="ARBA" id="ARBA00022443"/>
    </source>
</evidence>
<evidence type="ECO:0000313" key="5">
    <source>
        <dbReference type="EMBL" id="TPX65800.1"/>
    </source>
</evidence>
<dbReference type="InterPro" id="IPR014752">
    <property type="entry name" value="Arrestin-like_C"/>
</dbReference>
<evidence type="ECO:0000313" key="6">
    <source>
        <dbReference type="Proteomes" id="UP000320333"/>
    </source>
</evidence>
<name>A0A507ER86_9FUNG</name>
<keyword evidence="6" id="KW-1185">Reference proteome</keyword>
<sequence length="891" mass="96319">MLMTSAAKSMQLIQSVQFVQDGKAAQSDQARSGAVGTAGSALKGHVYVCVGGSVRNVKVLVQLHGSWTAAWRPRKPLYNASGVLLTPAVDGAMEAAKEVAALSLTVYEGSLLRGEHGLPVVLPLPASLPPSISTPTANVPSPATPISATCAYELKVTVSANTLASDTEEKVLTLPITVMTPSGLRAAYIRNQPRPLIYSNRLNLLVPGTISQDAASISPFSFALHDPLDPSIRTAQTSGQPIPIKDSGNLLYDLDVARLHHYIGDAIPITMAIKPTTIEHQIHTVTVSLITHIHFHLPKNLATYQRPSSSAIAVRLATQRFDWGTEGSGFTRRFNFEVPESVASCPTMPDTPQNRLPFACLHMLRISVRVMNTVQGDSLRRLEMPQPVSAVHVSPIDSLVLDVPVVLVAKGNGIHLWGIPRAPRGWRLGKFVSTSVVVDAKGTSKQDGQTVSVQGAKKTASKETASEKQLQNRKSGSGFFGRVFGGVKPSLQQHPKYSADELNNMARDAMELESECEMDAAAGLSHNSSSGEGPSTNDSNLKSIEHPISPPISTNSSAVEGTIEPAKTIEGTSGLSVVDVSPIPKENESSIGIKESDEGVPSQLVGSMQPENQDATSCTWEFQPELDDVFEEPTNQDEQGKMSFASHGSRGNGLHEGTSETAKVSITTQSVATTKTESDSPNSPAFEFHSKKLLKPSLAAKRALVARSEKALPKIDQFAPELEQGIDAEGRFLPSHEFSGWYRVLYPYLDGLREDEVRLAVGDIVRVTVSYVDGWAKGKNETSGVEGFLPLHCLVSERNAIVEDGRALGKWFNQAVSHEAELPNDFKFLCHHETRYKLVKSLVTSQSPTMPQIEMPPSAHMNLYQKRATSSWVDAEKCVHCYSQAAPEVWY</sequence>
<accession>A0A507ER86</accession>
<feature type="region of interest" description="Disordered" evidence="3">
    <location>
        <begin position="442"/>
        <end position="477"/>
    </location>
</feature>
<dbReference type="Proteomes" id="UP000320333">
    <property type="component" value="Unassembled WGS sequence"/>
</dbReference>
<protein>
    <recommendedName>
        <fullName evidence="4">SH3 domain-containing protein</fullName>
    </recommendedName>
</protein>
<reference evidence="5 6" key="1">
    <citation type="journal article" date="2019" name="Sci. Rep.">
        <title>Comparative genomics of chytrid fungi reveal insights into the obligate biotrophic and pathogenic lifestyle of Synchytrium endobioticum.</title>
        <authorList>
            <person name="van de Vossenberg B.T.L.H."/>
            <person name="Warris S."/>
            <person name="Nguyen H.D.T."/>
            <person name="van Gent-Pelzer M.P.E."/>
            <person name="Joly D.L."/>
            <person name="van de Geest H.C."/>
            <person name="Bonants P.J.M."/>
            <person name="Smith D.S."/>
            <person name="Levesque C.A."/>
            <person name="van der Lee T.A.J."/>
        </authorList>
    </citation>
    <scope>NUCLEOTIDE SEQUENCE [LARGE SCALE GENOMIC DNA]</scope>
    <source>
        <strain evidence="5 6">CBS 675.73</strain>
    </source>
</reference>
<proteinExistence type="predicted"/>